<organism evidence="1">
    <name type="scientific">virus sp. ctiha2</name>
    <dbReference type="NCBI Taxonomy" id="2827299"/>
    <lineage>
        <taxon>Viruses</taxon>
    </lineage>
</organism>
<evidence type="ECO:0000313" key="1">
    <source>
        <dbReference type="EMBL" id="DAE30555.1"/>
    </source>
</evidence>
<reference evidence="1" key="1">
    <citation type="journal article" date="2021" name="Proc. Natl. Acad. Sci. U.S.A.">
        <title>A Catalog of Tens of Thousands of Viruses from Human Metagenomes Reveals Hidden Associations with Chronic Diseases.</title>
        <authorList>
            <person name="Tisza M.J."/>
            <person name="Buck C.B."/>
        </authorList>
    </citation>
    <scope>NUCLEOTIDE SEQUENCE</scope>
    <source>
        <strain evidence="1">Ctiha2</strain>
    </source>
</reference>
<accession>A0A8S5RHB9</accession>
<protein>
    <submittedName>
        <fullName evidence="1">Uncharacterized protein</fullName>
    </submittedName>
</protein>
<sequence>MEIRVRLSDAYNTIKEYENLGYRFIGSAQDIEYVNLFFEEVHIPKENNVTDIKFNIGDFVKNRDGRIGYISDICHCDECKKRGFFEPTIQYSDGTSDYISNYSVKHVSKDYKQIGIQKFDNDYYEKEIESLKHQLEMEKSKSVYWKMKANGEEPVLMGTREGMVHILR</sequence>
<proteinExistence type="predicted"/>
<name>A0A8S5RHB9_9VIRU</name>
<dbReference type="EMBL" id="BK059104">
    <property type="protein sequence ID" value="DAE30555.1"/>
    <property type="molecule type" value="Genomic_DNA"/>
</dbReference>